<keyword evidence="6" id="KW-0677">Repeat</keyword>
<dbReference type="RefSeq" id="WP_179941511.1">
    <property type="nucleotide sequence ID" value="NZ_JACBYF010000011.1"/>
</dbReference>
<evidence type="ECO:0000256" key="5">
    <source>
        <dbReference type="ARBA" id="ARBA00022692"/>
    </source>
</evidence>
<keyword evidence="16" id="KW-1185">Reference proteome</keyword>
<gene>
    <name evidence="15" type="primary">cls</name>
    <name evidence="15" type="ORF">HZY85_05900</name>
</gene>
<dbReference type="EC" id="2.7.8.-" evidence="12 13"/>
<keyword evidence="11 12" id="KW-1208">Phospholipid metabolism</keyword>
<evidence type="ECO:0000256" key="12">
    <source>
        <dbReference type="HAMAP-Rule" id="MF_01916"/>
    </source>
</evidence>
<comment type="subcellular location">
    <subcellularLocation>
        <location evidence="1 12">Cell membrane</location>
        <topology evidence="1 12">Multi-pass membrane protein</topology>
    </subcellularLocation>
</comment>
<protein>
    <recommendedName>
        <fullName evidence="12 13">Cardiolipin synthase</fullName>
        <shortName evidence="12">CL synthase</shortName>
        <ecNumber evidence="12 13">2.7.8.-</ecNumber>
    </recommendedName>
</protein>
<keyword evidence="10 12" id="KW-0594">Phospholipid biosynthesis</keyword>
<feature type="domain" description="PLD phosphodiesterase" evidence="14">
    <location>
        <begin position="420"/>
        <end position="447"/>
    </location>
</feature>
<evidence type="ECO:0000259" key="14">
    <source>
        <dbReference type="PROSITE" id="PS50035"/>
    </source>
</evidence>
<keyword evidence="2 12" id="KW-1003">Cell membrane</keyword>
<feature type="active site" evidence="12">
    <location>
        <position position="425"/>
    </location>
</feature>
<dbReference type="PANTHER" id="PTHR21248">
    <property type="entry name" value="CARDIOLIPIN SYNTHASE"/>
    <property type="match status" value="1"/>
</dbReference>
<proteinExistence type="inferred from homology"/>
<evidence type="ECO:0000256" key="2">
    <source>
        <dbReference type="ARBA" id="ARBA00022475"/>
    </source>
</evidence>
<feature type="active site" evidence="12">
    <location>
        <position position="432"/>
    </location>
</feature>
<dbReference type="Pfam" id="PF13396">
    <property type="entry name" value="PLDc_N"/>
    <property type="match status" value="1"/>
</dbReference>
<evidence type="ECO:0000256" key="4">
    <source>
        <dbReference type="ARBA" id="ARBA00022679"/>
    </source>
</evidence>
<organism evidence="15 16">
    <name type="scientific">Gemelliphila palaticanis</name>
    <dbReference type="NCBI Taxonomy" id="81950"/>
    <lineage>
        <taxon>Bacteria</taxon>
        <taxon>Bacillati</taxon>
        <taxon>Bacillota</taxon>
        <taxon>Bacilli</taxon>
        <taxon>Bacillales</taxon>
        <taxon>Gemellaceae</taxon>
        <taxon>Gemelliphila</taxon>
    </lineage>
</organism>
<evidence type="ECO:0000256" key="9">
    <source>
        <dbReference type="ARBA" id="ARBA00023136"/>
    </source>
</evidence>
<dbReference type="InterPro" id="IPR027379">
    <property type="entry name" value="CLS_N"/>
</dbReference>
<dbReference type="EMBL" id="JACBYF010000011">
    <property type="protein sequence ID" value="NYS47725.1"/>
    <property type="molecule type" value="Genomic_DNA"/>
</dbReference>
<dbReference type="InterPro" id="IPR025202">
    <property type="entry name" value="PLD-like_dom"/>
</dbReference>
<keyword evidence="7 12" id="KW-1133">Transmembrane helix</keyword>
<dbReference type="NCBIfam" id="TIGR04265">
    <property type="entry name" value="bac_cardiolipin"/>
    <property type="match status" value="1"/>
</dbReference>
<evidence type="ECO:0000256" key="3">
    <source>
        <dbReference type="ARBA" id="ARBA00022516"/>
    </source>
</evidence>
<keyword evidence="9 12" id="KW-0472">Membrane</keyword>
<dbReference type="Proteomes" id="UP000531840">
    <property type="component" value="Unassembled WGS sequence"/>
</dbReference>
<evidence type="ECO:0000256" key="6">
    <source>
        <dbReference type="ARBA" id="ARBA00022737"/>
    </source>
</evidence>
<dbReference type="InterPro" id="IPR022924">
    <property type="entry name" value="Cardiolipin_synthase"/>
</dbReference>
<comment type="catalytic activity">
    <reaction evidence="12">
        <text>2 a 1,2-diacyl-sn-glycero-3-phospho-(1'-sn-glycerol) = a cardiolipin + glycerol</text>
        <dbReference type="Rhea" id="RHEA:31451"/>
        <dbReference type="ChEBI" id="CHEBI:17754"/>
        <dbReference type="ChEBI" id="CHEBI:62237"/>
        <dbReference type="ChEBI" id="CHEBI:64716"/>
    </reaction>
</comment>
<comment type="similarity">
    <text evidence="12">Belongs to the phospholipase D family. Cardiolipin synthase subfamily.</text>
</comment>
<evidence type="ECO:0000256" key="8">
    <source>
        <dbReference type="ARBA" id="ARBA00023098"/>
    </source>
</evidence>
<reference evidence="15 16" key="1">
    <citation type="submission" date="2020-07" db="EMBL/GenBank/DDBJ databases">
        <title>MOT database genomes.</title>
        <authorList>
            <person name="Joseph S."/>
            <person name="Aduse-Opoku J."/>
            <person name="Hashim A."/>
            <person name="Wade W."/>
            <person name="Curtis M."/>
        </authorList>
    </citation>
    <scope>NUCLEOTIDE SEQUENCE [LARGE SCALE GENOMIC DNA]</scope>
    <source>
        <strain evidence="15 16">CIP 106318</strain>
    </source>
</reference>
<evidence type="ECO:0000256" key="1">
    <source>
        <dbReference type="ARBA" id="ARBA00004651"/>
    </source>
</evidence>
<sequence length="507" mass="59011">MNINYINFNLYDKIDNITNSIPNFLGHFDTLTIFYVINTIIVFTIVFLEFQKASSSWAWILVLLLLPYMGLVLYLLLGRPIYREKIFPLSKDDKIKFQQKLLGRKAPYIINSEELAANNHINLIKLNFQADQSFLSDNNDIDIIINGEEKFQLLFEDIKNAKKYVYIQYYILKKDNIGKKLFKLLEKKVKEGVEVYVLYDDIGSRTLNWYTLKDIKSAGIKTKSFFKARFALINMRMNYRNHRKLVVIDGQIGYTGGFNVGDEYLGNDNKVGNWRDTHLRIKGEAVSLLTLRFINDWNSQVLKNNKSELIKFSKYHINKYPILNNKNPIQIVTSGPDNRLEQIKYGYLHIINRAKKYLYIQSPYFVPDESTMDALKISILSGVDVRIMIPAKPDHMLVHWANYSYVGELARMGAKIYEYTDGFLHAKTIIADDEVTSVGSANFDNRSFKLNFEVNAFIYDKETTKKFKDIFEKDIKNSLELTSEIYSNRGFIIKMKEAISRLTSPIL</sequence>
<feature type="active site" evidence="12">
    <location>
        <position position="244"/>
    </location>
</feature>
<keyword evidence="4 12" id="KW-0808">Transferase</keyword>
<evidence type="ECO:0000256" key="7">
    <source>
        <dbReference type="ARBA" id="ARBA00022989"/>
    </source>
</evidence>
<evidence type="ECO:0000256" key="11">
    <source>
        <dbReference type="ARBA" id="ARBA00023264"/>
    </source>
</evidence>
<dbReference type="CDD" id="cd09110">
    <property type="entry name" value="PLDc_CLS_1"/>
    <property type="match status" value="1"/>
</dbReference>
<feature type="transmembrane region" description="Helical" evidence="12">
    <location>
        <begin position="32"/>
        <end position="50"/>
    </location>
</feature>
<dbReference type="Pfam" id="PF13091">
    <property type="entry name" value="PLDc_2"/>
    <property type="match status" value="2"/>
</dbReference>
<dbReference type="InterPro" id="IPR001736">
    <property type="entry name" value="PLipase_D/transphosphatidylase"/>
</dbReference>
<dbReference type="InterPro" id="IPR030874">
    <property type="entry name" value="Cardiolipin_synth_Firmi"/>
</dbReference>
<dbReference type="SUPFAM" id="SSF56024">
    <property type="entry name" value="Phospholipase D/nuclease"/>
    <property type="match status" value="2"/>
</dbReference>
<keyword evidence="8 12" id="KW-0443">Lipid metabolism</keyword>
<comment type="function">
    <text evidence="12">Catalyzes the reversible phosphatidyl group transfer from one phosphatidylglycerol molecule to another to form cardiolipin (CL) (diphosphatidylglycerol) and glycerol.</text>
</comment>
<dbReference type="CDD" id="cd09112">
    <property type="entry name" value="PLDc_CLS_2"/>
    <property type="match status" value="1"/>
</dbReference>
<evidence type="ECO:0000313" key="15">
    <source>
        <dbReference type="EMBL" id="NYS47725.1"/>
    </source>
</evidence>
<evidence type="ECO:0000256" key="10">
    <source>
        <dbReference type="ARBA" id="ARBA00023209"/>
    </source>
</evidence>
<accession>A0ABX2T3B8</accession>
<dbReference type="PANTHER" id="PTHR21248:SF22">
    <property type="entry name" value="PHOSPHOLIPASE D"/>
    <property type="match status" value="1"/>
</dbReference>
<feature type="active site" evidence="12">
    <location>
        <position position="427"/>
    </location>
</feature>
<name>A0ABX2T3B8_9BACL</name>
<evidence type="ECO:0000256" key="13">
    <source>
        <dbReference type="NCBIfam" id="TIGR04265"/>
    </source>
</evidence>
<dbReference type="Gene3D" id="3.30.870.10">
    <property type="entry name" value="Endonuclease Chain A"/>
    <property type="match status" value="2"/>
</dbReference>
<keyword evidence="5 12" id="KW-0812">Transmembrane</keyword>
<evidence type="ECO:0000313" key="16">
    <source>
        <dbReference type="Proteomes" id="UP000531840"/>
    </source>
</evidence>
<dbReference type="HAMAP" id="MF_01916">
    <property type="entry name" value="Cardiolipin_synth_Cls"/>
    <property type="match status" value="1"/>
</dbReference>
<feature type="active site" evidence="12">
    <location>
        <position position="242"/>
    </location>
</feature>
<keyword evidence="3 12" id="KW-0444">Lipid biosynthesis</keyword>
<comment type="caution">
    <text evidence="15">The sequence shown here is derived from an EMBL/GenBank/DDBJ whole genome shotgun (WGS) entry which is preliminary data.</text>
</comment>
<feature type="domain" description="PLD phosphodiesterase" evidence="14">
    <location>
        <begin position="237"/>
        <end position="264"/>
    </location>
</feature>
<feature type="active site" evidence="12">
    <location>
        <position position="249"/>
    </location>
</feature>
<feature type="transmembrane region" description="Helical" evidence="12">
    <location>
        <begin position="57"/>
        <end position="77"/>
    </location>
</feature>
<dbReference type="SMART" id="SM00155">
    <property type="entry name" value="PLDc"/>
    <property type="match status" value="2"/>
</dbReference>
<dbReference type="PROSITE" id="PS50035">
    <property type="entry name" value="PLD"/>
    <property type="match status" value="2"/>
</dbReference>